<dbReference type="EMBL" id="JAGFNP010000014">
    <property type="protein sequence ID" value="MBO3735253.1"/>
    <property type="molecule type" value="Genomic_DNA"/>
</dbReference>
<reference evidence="2 3" key="1">
    <citation type="submission" date="2021-03" db="EMBL/GenBank/DDBJ databases">
        <title>Glycomyces sp. nov., a novel actinomycete isolated from soil.</title>
        <authorList>
            <person name="Yang X."/>
            <person name="Xu X."/>
        </authorList>
    </citation>
    <scope>NUCLEOTIDE SEQUENCE [LARGE SCALE GENOMIC DNA]</scope>
    <source>
        <strain evidence="2 3">NEAU-S30</strain>
    </source>
</reference>
<evidence type="ECO:0000313" key="3">
    <source>
        <dbReference type="Proteomes" id="UP000681341"/>
    </source>
</evidence>
<evidence type="ECO:0000256" key="1">
    <source>
        <dbReference type="SAM" id="SignalP"/>
    </source>
</evidence>
<feature type="signal peptide" evidence="1">
    <location>
        <begin position="1"/>
        <end position="30"/>
    </location>
</feature>
<dbReference type="RefSeq" id="WP_208498881.1">
    <property type="nucleotide sequence ID" value="NZ_JAGFNP010000014.1"/>
</dbReference>
<protein>
    <submittedName>
        <fullName evidence="2">Uncharacterized protein</fullName>
    </submittedName>
</protein>
<dbReference type="Proteomes" id="UP000681341">
    <property type="component" value="Unassembled WGS sequence"/>
</dbReference>
<keyword evidence="1" id="KW-0732">Signal</keyword>
<sequence length="159" mass="16466">MRHTVKSITTGVAVSAGVFGAFALPSPALAAVETIFINEGNVPTTAAEFQTQSCDNIPPDDIAKTEDGWVFVLPASAGAEGNFISVTALFEDGDGDPHVLDTGSDGGIVDGSGDNKAYIVSPPGWTLIDAEAEVEDPDDDAFFNLTHTCPGKPRGGFPR</sequence>
<gene>
    <name evidence="2" type="ORF">J5V16_20690</name>
</gene>
<comment type="caution">
    <text evidence="2">The sequence shown here is derived from an EMBL/GenBank/DDBJ whole genome shotgun (WGS) entry which is preliminary data.</text>
</comment>
<evidence type="ECO:0000313" key="2">
    <source>
        <dbReference type="EMBL" id="MBO3735253.1"/>
    </source>
</evidence>
<keyword evidence="3" id="KW-1185">Reference proteome</keyword>
<proteinExistence type="predicted"/>
<accession>A0ABS3U904</accession>
<feature type="chain" id="PRO_5047526469" evidence="1">
    <location>
        <begin position="31"/>
        <end position="159"/>
    </location>
</feature>
<name>A0ABS3U904_9ACTN</name>
<organism evidence="2 3">
    <name type="scientific">Glycomyces niveus</name>
    <dbReference type="NCBI Taxonomy" id="2820287"/>
    <lineage>
        <taxon>Bacteria</taxon>
        <taxon>Bacillati</taxon>
        <taxon>Actinomycetota</taxon>
        <taxon>Actinomycetes</taxon>
        <taxon>Glycomycetales</taxon>
        <taxon>Glycomycetaceae</taxon>
        <taxon>Glycomyces</taxon>
    </lineage>
</organism>